<dbReference type="Proteomes" id="UP000052978">
    <property type="component" value="Unassembled WGS sequence"/>
</dbReference>
<evidence type="ECO:0000256" key="1">
    <source>
        <dbReference type="SAM" id="MobiDB-lite"/>
    </source>
</evidence>
<proteinExistence type="predicted"/>
<organism evidence="2 3">
    <name type="scientific">Myotis brandtii</name>
    <name type="common">Brandt's bat</name>
    <dbReference type="NCBI Taxonomy" id="109478"/>
    <lineage>
        <taxon>Eukaryota</taxon>
        <taxon>Metazoa</taxon>
        <taxon>Chordata</taxon>
        <taxon>Craniata</taxon>
        <taxon>Vertebrata</taxon>
        <taxon>Euteleostomi</taxon>
        <taxon>Mammalia</taxon>
        <taxon>Eutheria</taxon>
        <taxon>Laurasiatheria</taxon>
        <taxon>Chiroptera</taxon>
        <taxon>Yangochiroptera</taxon>
        <taxon>Vespertilionidae</taxon>
        <taxon>Myotis</taxon>
    </lineage>
</organism>
<protein>
    <submittedName>
        <fullName evidence="2">Uncharacterized protein</fullName>
    </submittedName>
</protein>
<sequence length="79" mass="9306">MDQSMVWLKRREKCDFSAADMLWLRKGNNTSVSSFLIGRSHRVPDQQHSGPPHHQRRTLRMLSRLPNRPHCQDEVLSLK</sequence>
<gene>
    <name evidence="2" type="ORF">D623_10018245</name>
</gene>
<dbReference type="AlphaFoldDB" id="S7MUK8"/>
<feature type="region of interest" description="Disordered" evidence="1">
    <location>
        <begin position="42"/>
        <end position="79"/>
    </location>
</feature>
<reference evidence="2 3" key="1">
    <citation type="journal article" date="2013" name="Nat. Commun.">
        <title>Genome analysis reveals insights into physiology and longevity of the Brandt's bat Myotis brandtii.</title>
        <authorList>
            <person name="Seim I."/>
            <person name="Fang X."/>
            <person name="Xiong Z."/>
            <person name="Lobanov A.V."/>
            <person name="Huang Z."/>
            <person name="Ma S."/>
            <person name="Feng Y."/>
            <person name="Turanov A.A."/>
            <person name="Zhu Y."/>
            <person name="Lenz T.L."/>
            <person name="Gerashchenko M.V."/>
            <person name="Fan D."/>
            <person name="Hee Yim S."/>
            <person name="Yao X."/>
            <person name="Jordan D."/>
            <person name="Xiong Y."/>
            <person name="Ma Y."/>
            <person name="Lyapunov A.N."/>
            <person name="Chen G."/>
            <person name="Kulakova O.I."/>
            <person name="Sun Y."/>
            <person name="Lee S.G."/>
            <person name="Bronson R.T."/>
            <person name="Moskalev A.A."/>
            <person name="Sunyaev S.R."/>
            <person name="Zhang G."/>
            <person name="Krogh A."/>
            <person name="Wang J."/>
            <person name="Gladyshev V.N."/>
        </authorList>
    </citation>
    <scope>NUCLEOTIDE SEQUENCE [LARGE SCALE GENOMIC DNA]</scope>
</reference>
<name>S7MUK8_MYOBR</name>
<evidence type="ECO:0000313" key="3">
    <source>
        <dbReference type="Proteomes" id="UP000052978"/>
    </source>
</evidence>
<dbReference type="EMBL" id="KE162102">
    <property type="protein sequence ID" value="EPQ07095.1"/>
    <property type="molecule type" value="Genomic_DNA"/>
</dbReference>
<evidence type="ECO:0000313" key="2">
    <source>
        <dbReference type="EMBL" id="EPQ07095.1"/>
    </source>
</evidence>
<accession>S7MUK8</accession>
<keyword evidence="3" id="KW-1185">Reference proteome</keyword>